<evidence type="ECO:0000313" key="3">
    <source>
        <dbReference type="EMBL" id="BDD12880.1"/>
    </source>
</evidence>
<evidence type="ECO:0000256" key="1">
    <source>
        <dbReference type="SAM" id="Coils"/>
    </source>
</evidence>
<reference evidence="3 4" key="1">
    <citation type="submission" date="2021-12" db="EMBL/GenBank/DDBJ databases">
        <title>Genome sequencing of bacteria with rrn-lacking chromosome and rrn-plasmid.</title>
        <authorList>
            <person name="Anda M."/>
            <person name="Iwasaki W."/>
        </authorList>
    </citation>
    <scope>NUCLEOTIDE SEQUENCE [LARGE SCALE GENOMIC DNA]</scope>
    <source>
        <strain evidence="3 4">DSM 100852</strain>
        <plasmid evidence="3 4">pFA7</plasmid>
    </source>
</reference>
<dbReference type="EMBL" id="AP025321">
    <property type="protein sequence ID" value="BDD12880.1"/>
    <property type="molecule type" value="Genomic_DNA"/>
</dbReference>
<feature type="signal peptide" evidence="2">
    <location>
        <begin position="1"/>
        <end position="25"/>
    </location>
</feature>
<proteinExistence type="predicted"/>
<name>A0AAU9DNV0_9BACT</name>
<dbReference type="AlphaFoldDB" id="A0AAU9DNV0"/>
<organism evidence="3 4">
    <name type="scientific">Fulvitalea axinellae</name>
    <dbReference type="NCBI Taxonomy" id="1182444"/>
    <lineage>
        <taxon>Bacteria</taxon>
        <taxon>Pseudomonadati</taxon>
        <taxon>Bacteroidota</taxon>
        <taxon>Cytophagia</taxon>
        <taxon>Cytophagales</taxon>
        <taxon>Persicobacteraceae</taxon>
        <taxon>Fulvitalea</taxon>
    </lineage>
</organism>
<feature type="coiled-coil region" evidence="1">
    <location>
        <begin position="382"/>
        <end position="409"/>
    </location>
</feature>
<feature type="chain" id="PRO_5043426156" evidence="2">
    <location>
        <begin position="26"/>
        <end position="412"/>
    </location>
</feature>
<keyword evidence="4" id="KW-1185">Reference proteome</keyword>
<dbReference type="Proteomes" id="UP001348817">
    <property type="component" value="Plasmid pFA7"/>
</dbReference>
<keyword evidence="3" id="KW-0614">Plasmid</keyword>
<gene>
    <name evidence="3" type="ORF">FUAX_53120</name>
</gene>
<protein>
    <submittedName>
        <fullName evidence="3">Uncharacterized protein</fullName>
    </submittedName>
</protein>
<accession>A0AAU9DNV0</accession>
<keyword evidence="1" id="KW-0175">Coiled coil</keyword>
<evidence type="ECO:0000313" key="4">
    <source>
        <dbReference type="Proteomes" id="UP001348817"/>
    </source>
</evidence>
<evidence type="ECO:0000256" key="2">
    <source>
        <dbReference type="SAM" id="SignalP"/>
    </source>
</evidence>
<sequence>MKKGIKYLVLCSAFYFFVGYSNVFAQQQYDFEKVLTVVFPNSTEQQVAYIEFPREYIYGWIEVTLSAGYNYQLATGKLTKRFRLVSQPGGGSFFQRTEIPTAFGHLPEQWTIGDFDKDTYRIPIHHIVNTSNVLMIKVEGLLMHSHAVSSIMSNLSTSQPMADPTPPTERQYTSLMHGRVGIGTNTPSSILDLVGKSPVLEISDSQPVESGSGIVGGISFKKHYGLYEVARIQANRYNDYKSGELSFFVFNNSREVEAMKIFRDGKIGVATSTVGSHTLAVGGSIGARSIKVEASDWSDFVFEEGYDLPSLGEVEAHIKAKGHLEHIPSAEEVEKDGVDLGAMDAKLLRKIEELTLYAIEQEKKLVAQDSTISKLRVENATVRDNAEKVIRLEAEVKSLRRLVLEISERKGD</sequence>
<dbReference type="KEGG" id="fax:FUAX_53120"/>
<keyword evidence="2" id="KW-0732">Signal</keyword>
<geneLocation type="plasmid" evidence="3 4">
    <name>pFA7</name>
</geneLocation>